<name>A0ACC2BRF1_DIPCM</name>
<proteinExistence type="predicted"/>
<accession>A0ACC2BRF1</accession>
<gene>
    <name evidence="1" type="ORF">O6H91_14G079900</name>
</gene>
<sequence length="129" mass="14874">MPINGHESHVSFFERMATARYYKQNPARVLDQPVQRMTIYDISKSECSWRSFEVETSKEGSTSLLTDLNHAISFMEKSGRKMSNDQTGQCSRHQITIILSRMINHQAVNQLFTYISSYLIISLPGHFLL</sequence>
<protein>
    <submittedName>
        <fullName evidence="1">Uncharacterized protein</fullName>
    </submittedName>
</protein>
<dbReference type="Proteomes" id="UP001162992">
    <property type="component" value="Chromosome 14"/>
</dbReference>
<evidence type="ECO:0000313" key="2">
    <source>
        <dbReference type="Proteomes" id="UP001162992"/>
    </source>
</evidence>
<reference evidence="2" key="1">
    <citation type="journal article" date="2024" name="Proc. Natl. Acad. Sci. U.S.A.">
        <title>Extraordinary preservation of gene collinearity over three hundred million years revealed in homosporous lycophytes.</title>
        <authorList>
            <person name="Li C."/>
            <person name="Wickell D."/>
            <person name="Kuo L.Y."/>
            <person name="Chen X."/>
            <person name="Nie B."/>
            <person name="Liao X."/>
            <person name="Peng D."/>
            <person name="Ji J."/>
            <person name="Jenkins J."/>
            <person name="Williams M."/>
            <person name="Shu S."/>
            <person name="Plott C."/>
            <person name="Barry K."/>
            <person name="Rajasekar S."/>
            <person name="Grimwood J."/>
            <person name="Han X."/>
            <person name="Sun S."/>
            <person name="Hou Z."/>
            <person name="He W."/>
            <person name="Dai G."/>
            <person name="Sun C."/>
            <person name="Schmutz J."/>
            <person name="Leebens-Mack J.H."/>
            <person name="Li F.W."/>
            <person name="Wang L."/>
        </authorList>
    </citation>
    <scope>NUCLEOTIDE SEQUENCE [LARGE SCALE GENOMIC DNA]</scope>
    <source>
        <strain evidence="2">cv. PW_Plant_1</strain>
    </source>
</reference>
<keyword evidence="2" id="KW-1185">Reference proteome</keyword>
<comment type="caution">
    <text evidence="1">The sequence shown here is derived from an EMBL/GenBank/DDBJ whole genome shotgun (WGS) entry which is preliminary data.</text>
</comment>
<organism evidence="1 2">
    <name type="scientific">Diphasiastrum complanatum</name>
    <name type="common">Issler's clubmoss</name>
    <name type="synonym">Lycopodium complanatum</name>
    <dbReference type="NCBI Taxonomy" id="34168"/>
    <lineage>
        <taxon>Eukaryota</taxon>
        <taxon>Viridiplantae</taxon>
        <taxon>Streptophyta</taxon>
        <taxon>Embryophyta</taxon>
        <taxon>Tracheophyta</taxon>
        <taxon>Lycopodiopsida</taxon>
        <taxon>Lycopodiales</taxon>
        <taxon>Lycopodiaceae</taxon>
        <taxon>Lycopodioideae</taxon>
        <taxon>Diphasiastrum</taxon>
    </lineage>
</organism>
<evidence type="ECO:0000313" key="1">
    <source>
        <dbReference type="EMBL" id="KAJ7532253.1"/>
    </source>
</evidence>
<dbReference type="EMBL" id="CM055105">
    <property type="protein sequence ID" value="KAJ7532253.1"/>
    <property type="molecule type" value="Genomic_DNA"/>
</dbReference>